<dbReference type="AlphaFoldDB" id="A0A2R4XGP9"/>
<dbReference type="EMBL" id="CP028901">
    <property type="protein sequence ID" value="AWB32987.1"/>
    <property type="molecule type" value="Genomic_DNA"/>
</dbReference>
<name>A0A2R4XGP9_9BURK</name>
<evidence type="ECO:0000256" key="2">
    <source>
        <dbReference type="ARBA" id="ARBA00022448"/>
    </source>
</evidence>
<evidence type="ECO:0000256" key="6">
    <source>
        <dbReference type="ARBA" id="ARBA00022989"/>
    </source>
</evidence>
<evidence type="ECO:0000256" key="4">
    <source>
        <dbReference type="ARBA" id="ARBA00022519"/>
    </source>
</evidence>
<evidence type="ECO:0000313" key="12">
    <source>
        <dbReference type="Proteomes" id="UP000244571"/>
    </source>
</evidence>
<evidence type="ECO:0000256" key="9">
    <source>
        <dbReference type="RuleBase" id="RU369079"/>
    </source>
</evidence>
<dbReference type="Proteomes" id="UP000244571">
    <property type="component" value="Chromosome"/>
</dbReference>
<comment type="subcellular location">
    <subcellularLocation>
        <location evidence="1 9">Cell inner membrane</location>
        <topology evidence="1 9">Multi-pass membrane protein</topology>
    </subcellularLocation>
</comment>
<dbReference type="Pfam" id="PF04290">
    <property type="entry name" value="DctQ"/>
    <property type="match status" value="1"/>
</dbReference>
<sequence length="171" mass="19296">MQTLLSVLYRVLQRLNAAIALLVKGIVVLLGLGMTLSILYQVFMRYVFNSPPSWSEELALLFFSWSMLLMLAVGVREAFHVRMDLILNWLPRLGNQLLERFIDLCTAAFGGYLAWMGVEYCLMMVGSTSAAIAYPITMLYSAAPVSGVLIFLFSLELLFDPRRLERSEGRS</sequence>
<keyword evidence="4 9" id="KW-0997">Cell inner membrane</keyword>
<feature type="transmembrane region" description="Helical" evidence="9">
    <location>
        <begin position="58"/>
        <end position="79"/>
    </location>
</feature>
<dbReference type="KEGG" id="boz:DBV39_03815"/>
<dbReference type="PANTHER" id="PTHR35011:SF11">
    <property type="entry name" value="TRAP TRANSPORTER SMALL PERMEASE PROTEIN"/>
    <property type="match status" value="1"/>
</dbReference>
<dbReference type="RefSeq" id="WP_108620418.1">
    <property type="nucleotide sequence ID" value="NZ_CP028901.1"/>
</dbReference>
<keyword evidence="12" id="KW-1185">Reference proteome</keyword>
<evidence type="ECO:0000256" key="5">
    <source>
        <dbReference type="ARBA" id="ARBA00022692"/>
    </source>
</evidence>
<dbReference type="GO" id="GO:0005886">
    <property type="term" value="C:plasma membrane"/>
    <property type="evidence" value="ECO:0007669"/>
    <property type="project" value="UniProtKB-SubCell"/>
</dbReference>
<feature type="transmembrane region" description="Helical" evidence="9">
    <location>
        <begin position="21"/>
        <end position="43"/>
    </location>
</feature>
<evidence type="ECO:0000256" key="7">
    <source>
        <dbReference type="ARBA" id="ARBA00023136"/>
    </source>
</evidence>
<evidence type="ECO:0000256" key="8">
    <source>
        <dbReference type="ARBA" id="ARBA00038436"/>
    </source>
</evidence>
<feature type="transmembrane region" description="Helical" evidence="9">
    <location>
        <begin position="100"/>
        <end position="118"/>
    </location>
</feature>
<keyword evidence="6 9" id="KW-1133">Transmembrane helix</keyword>
<keyword evidence="3" id="KW-1003">Cell membrane</keyword>
<dbReference type="OrthoDB" id="9791324at2"/>
<accession>A0A2R4XGP9</accession>
<proteinExistence type="inferred from homology"/>
<dbReference type="InterPro" id="IPR055348">
    <property type="entry name" value="DctQ"/>
</dbReference>
<comment type="function">
    <text evidence="9">Part of the tripartite ATP-independent periplasmic (TRAP) transport system.</text>
</comment>
<feature type="domain" description="Tripartite ATP-independent periplasmic transporters DctQ component" evidence="10">
    <location>
        <begin position="34"/>
        <end position="160"/>
    </location>
</feature>
<keyword evidence="2 9" id="KW-0813">Transport</keyword>
<gene>
    <name evidence="11" type="ORF">DBV39_03815</name>
</gene>
<dbReference type="PANTHER" id="PTHR35011">
    <property type="entry name" value="2,3-DIKETO-L-GULONATE TRAP TRANSPORTER SMALL PERMEASE PROTEIN YIAM"/>
    <property type="match status" value="1"/>
</dbReference>
<keyword evidence="5 9" id="KW-0812">Transmembrane</keyword>
<organism evidence="11 12">
    <name type="scientific">Orrella marina</name>
    <dbReference type="NCBI Taxonomy" id="2163011"/>
    <lineage>
        <taxon>Bacteria</taxon>
        <taxon>Pseudomonadati</taxon>
        <taxon>Pseudomonadota</taxon>
        <taxon>Betaproteobacteria</taxon>
        <taxon>Burkholderiales</taxon>
        <taxon>Alcaligenaceae</taxon>
        <taxon>Orrella</taxon>
    </lineage>
</organism>
<evidence type="ECO:0000259" key="10">
    <source>
        <dbReference type="Pfam" id="PF04290"/>
    </source>
</evidence>
<evidence type="ECO:0000313" key="11">
    <source>
        <dbReference type="EMBL" id="AWB32987.1"/>
    </source>
</evidence>
<comment type="subunit">
    <text evidence="9">The complex comprises the extracytoplasmic solute receptor protein and the two transmembrane proteins.</text>
</comment>
<comment type="similarity">
    <text evidence="8 9">Belongs to the TRAP transporter small permease family.</text>
</comment>
<evidence type="ECO:0000256" key="1">
    <source>
        <dbReference type="ARBA" id="ARBA00004429"/>
    </source>
</evidence>
<protein>
    <recommendedName>
        <fullName evidence="9">TRAP transporter small permease protein</fullName>
    </recommendedName>
</protein>
<dbReference type="InterPro" id="IPR007387">
    <property type="entry name" value="TRAP_DctQ"/>
</dbReference>
<dbReference type="GO" id="GO:0022857">
    <property type="term" value="F:transmembrane transporter activity"/>
    <property type="evidence" value="ECO:0007669"/>
    <property type="project" value="UniProtKB-UniRule"/>
</dbReference>
<reference evidence="11 12" key="1">
    <citation type="submission" date="2018-04" db="EMBL/GenBank/DDBJ databases">
        <title>Bordetella sp. HZ20 isolated from seawater.</title>
        <authorList>
            <person name="Sun C."/>
        </authorList>
    </citation>
    <scope>NUCLEOTIDE SEQUENCE [LARGE SCALE GENOMIC DNA]</scope>
    <source>
        <strain evidence="11 12">HZ20</strain>
    </source>
</reference>
<evidence type="ECO:0000256" key="3">
    <source>
        <dbReference type="ARBA" id="ARBA00022475"/>
    </source>
</evidence>
<keyword evidence="7 9" id="KW-0472">Membrane</keyword>
<feature type="transmembrane region" description="Helical" evidence="9">
    <location>
        <begin position="138"/>
        <end position="159"/>
    </location>
</feature>
<dbReference type="GO" id="GO:0015740">
    <property type="term" value="P:C4-dicarboxylate transport"/>
    <property type="evidence" value="ECO:0007669"/>
    <property type="project" value="TreeGrafter"/>
</dbReference>